<gene>
    <name evidence="2" type="ORF">BGZ65_001454</name>
</gene>
<feature type="compositionally biased region" description="Low complexity" evidence="1">
    <location>
        <begin position="228"/>
        <end position="237"/>
    </location>
</feature>
<dbReference type="AlphaFoldDB" id="A0A9P6IMI2"/>
<organism evidence="2 3">
    <name type="scientific">Modicella reniformis</name>
    <dbReference type="NCBI Taxonomy" id="1440133"/>
    <lineage>
        <taxon>Eukaryota</taxon>
        <taxon>Fungi</taxon>
        <taxon>Fungi incertae sedis</taxon>
        <taxon>Mucoromycota</taxon>
        <taxon>Mortierellomycotina</taxon>
        <taxon>Mortierellomycetes</taxon>
        <taxon>Mortierellales</taxon>
        <taxon>Mortierellaceae</taxon>
        <taxon>Modicella</taxon>
    </lineage>
</organism>
<feature type="compositionally biased region" description="Low complexity" evidence="1">
    <location>
        <begin position="248"/>
        <end position="270"/>
    </location>
</feature>
<evidence type="ECO:0000256" key="1">
    <source>
        <dbReference type="SAM" id="MobiDB-lite"/>
    </source>
</evidence>
<dbReference type="EMBL" id="JAAAHW010009686">
    <property type="protein sequence ID" value="KAF9937479.1"/>
    <property type="molecule type" value="Genomic_DNA"/>
</dbReference>
<dbReference type="Proteomes" id="UP000749646">
    <property type="component" value="Unassembled WGS sequence"/>
</dbReference>
<sequence>MRYATQAMDEDTGSEYEFRLASSLKGYSIANPDEIPAIVELMSSASDLNEKKHILNAILSTRNTLILRRFAFSAGPDKIRGWIAEFRRDINNAEYEDVLQKMINILKSLPYDKVHLPEHKLREAIRQLAIEKNRSQALTKSATELANQWGKLTGEPPLGLSRTTSAEQSESARKKARLEERSLPSAREDRTLLPSFTKAKPAATKGPQKPQPRIQVNVNFFKEIGQQSTSTTSASATRESGRPARSVPSPSSTQPGNNNTTTPSTGNASPRASAPSSTFTATPLISRSPTSPVPIQTSRSIPTTTPAPLPKASELNSLSSQHAKAWEEAMRLKEQQSSKRKTVRFKNDNELVQVRIFARYQSELDDNEDDLDSNDGYPDLGNEEDDSESYSQYSPSPPASPSLPLPVLGSGTGVISAPSTIPYRPPRPSFLLPEDIVLDMMAGMCWNPPPLLKIASEHGSNDGNIASSVTTGEESVERGVQGNREKETPATVYRAIADIPPSPTEPDEENQDETELPKAIQLFNGVDYSFAFVRTMITVCGFLVNKTPNAQH</sequence>
<dbReference type="Gene3D" id="1.20.930.10">
    <property type="entry name" value="Conserved domain common to transcription factors TFIIS, elongin A, CRSP70"/>
    <property type="match status" value="1"/>
</dbReference>
<evidence type="ECO:0008006" key="4">
    <source>
        <dbReference type="Google" id="ProtNLM"/>
    </source>
</evidence>
<feature type="compositionally biased region" description="Polar residues" evidence="1">
    <location>
        <begin position="274"/>
        <end position="306"/>
    </location>
</feature>
<evidence type="ECO:0000313" key="2">
    <source>
        <dbReference type="EMBL" id="KAF9937479.1"/>
    </source>
</evidence>
<evidence type="ECO:0000313" key="3">
    <source>
        <dbReference type="Proteomes" id="UP000749646"/>
    </source>
</evidence>
<name>A0A9P6IMI2_9FUNG</name>
<feature type="compositionally biased region" description="Pro residues" evidence="1">
    <location>
        <begin position="395"/>
        <end position="404"/>
    </location>
</feature>
<keyword evidence="3" id="KW-1185">Reference proteome</keyword>
<feature type="region of interest" description="Disordered" evidence="1">
    <location>
        <begin position="225"/>
        <end position="322"/>
    </location>
</feature>
<dbReference type="OrthoDB" id="6159439at2759"/>
<reference evidence="2" key="1">
    <citation type="journal article" date="2020" name="Fungal Divers.">
        <title>Resolving the Mortierellaceae phylogeny through synthesis of multi-gene phylogenetics and phylogenomics.</title>
        <authorList>
            <person name="Vandepol N."/>
            <person name="Liber J."/>
            <person name="Desiro A."/>
            <person name="Na H."/>
            <person name="Kennedy M."/>
            <person name="Barry K."/>
            <person name="Grigoriev I.V."/>
            <person name="Miller A.N."/>
            <person name="O'Donnell K."/>
            <person name="Stajich J.E."/>
            <person name="Bonito G."/>
        </authorList>
    </citation>
    <scope>NUCLEOTIDE SEQUENCE</scope>
    <source>
        <strain evidence="2">MES-2147</strain>
    </source>
</reference>
<comment type="caution">
    <text evidence="2">The sequence shown here is derived from an EMBL/GenBank/DDBJ whole genome shotgun (WGS) entry which is preliminary data.</text>
</comment>
<dbReference type="InterPro" id="IPR035441">
    <property type="entry name" value="TFIIS/LEDGF_dom_sf"/>
</dbReference>
<accession>A0A9P6IMI2</accession>
<feature type="region of interest" description="Disordered" evidence="1">
    <location>
        <begin position="148"/>
        <end position="213"/>
    </location>
</feature>
<feature type="region of interest" description="Disordered" evidence="1">
    <location>
        <begin position="363"/>
        <end position="407"/>
    </location>
</feature>
<feature type="compositionally biased region" description="Basic and acidic residues" evidence="1">
    <location>
        <begin position="170"/>
        <end position="191"/>
    </location>
</feature>
<feature type="compositionally biased region" description="Acidic residues" evidence="1">
    <location>
        <begin position="363"/>
        <end position="373"/>
    </location>
</feature>
<proteinExistence type="predicted"/>
<protein>
    <recommendedName>
        <fullName evidence="4">TFIIS N-terminal domain-containing protein</fullName>
    </recommendedName>
</protein>